<keyword evidence="8 11" id="KW-0443">Lipid metabolism</keyword>
<dbReference type="InterPro" id="IPR045034">
    <property type="entry name" value="O-acyltransferase_WSD1-like"/>
</dbReference>
<dbReference type="InterPro" id="IPR014292">
    <property type="entry name" value="Acyl_transf_WS/DGAT"/>
</dbReference>
<dbReference type="Proteomes" id="UP000245639">
    <property type="component" value="Unassembled WGS sequence"/>
</dbReference>
<evidence type="ECO:0000259" key="14">
    <source>
        <dbReference type="Pfam" id="PF06974"/>
    </source>
</evidence>
<dbReference type="GO" id="GO:0071731">
    <property type="term" value="P:response to nitric oxide"/>
    <property type="evidence" value="ECO:0007669"/>
    <property type="project" value="TreeGrafter"/>
</dbReference>
<evidence type="ECO:0000259" key="13">
    <source>
        <dbReference type="Pfam" id="PF03007"/>
    </source>
</evidence>
<proteinExistence type="inferred from homology"/>
<dbReference type="GO" id="GO:0004144">
    <property type="term" value="F:diacylglycerol O-acyltransferase activity"/>
    <property type="evidence" value="ECO:0007669"/>
    <property type="project" value="UniProtKB-EC"/>
</dbReference>
<evidence type="ECO:0000256" key="7">
    <source>
        <dbReference type="ARBA" id="ARBA00022798"/>
    </source>
</evidence>
<keyword evidence="16" id="KW-1185">Reference proteome</keyword>
<protein>
    <recommendedName>
        <fullName evidence="4 11">Diacylglycerol O-acyltransferase</fullName>
        <ecNumber evidence="4 11">2.3.1.20</ecNumber>
    </recommendedName>
</protein>
<evidence type="ECO:0000256" key="6">
    <source>
        <dbReference type="ARBA" id="ARBA00022679"/>
    </source>
</evidence>
<keyword evidence="9 11" id="KW-0012">Acyltransferase</keyword>
<evidence type="ECO:0000256" key="9">
    <source>
        <dbReference type="ARBA" id="ARBA00023315"/>
    </source>
</evidence>
<feature type="region of interest" description="Disordered" evidence="12">
    <location>
        <begin position="259"/>
        <end position="279"/>
    </location>
</feature>
<evidence type="ECO:0000256" key="12">
    <source>
        <dbReference type="SAM" id="MobiDB-lite"/>
    </source>
</evidence>
<feature type="domain" description="O-acyltransferase WSD1 C-terminal" evidence="14">
    <location>
        <begin position="356"/>
        <end position="505"/>
    </location>
</feature>
<evidence type="ECO:0000256" key="1">
    <source>
        <dbReference type="ARBA" id="ARBA00004771"/>
    </source>
</evidence>
<evidence type="ECO:0000256" key="11">
    <source>
        <dbReference type="RuleBase" id="RU361241"/>
    </source>
</evidence>
<evidence type="ECO:0000256" key="10">
    <source>
        <dbReference type="ARBA" id="ARBA00048109"/>
    </source>
</evidence>
<evidence type="ECO:0000313" key="16">
    <source>
        <dbReference type="Proteomes" id="UP000245639"/>
    </source>
</evidence>
<evidence type="ECO:0000256" key="8">
    <source>
        <dbReference type="ARBA" id="ARBA00023098"/>
    </source>
</evidence>
<sequence>MRCAPGDAPAVDEEVTTVKQLSGLDSAFLDLEDDHQFLHVSQLLILERPHADFEPFPAWRRQLADRLHQLEPLRRRLVQVPFGLDHPYWIADPDFDLDFHVRHSAVPPPGTDEQLDELVGRLVAAPMDRDHPLWVSHVIEGLAGEEGGADRFAILTMIHHSTVDGAAGADLLELMLDDVPDAEPPSHAGQWATEPPPSTAVVLARAAVNGVRRPARGLVLAARAGQSLARASRNPAVIDLADRVRGSLRGRVGSVLNIGRERDPDQDLPRLPPLVTPPTPFNAPVSRYRRFAHRSLPLAEVKAVGKEAGATINDVVVALCSGGLRHWLLDRGELPDQPLTAMIPVSLREGGEDEQWTNRVSATVAALPTDVEDPVERLRLAHDGLRVAKQVFAALPGELSPDAAGLGVPATVSAVSRALARWSAVTPAPFNLVISNVPGPREPLYLGGATMRHYIPVSAIADPVGLNVTVQSYVDQLDIGLLSCAELVPDLPDLADAIIGEFDALRATVRSGG</sequence>
<comment type="similarity">
    <text evidence="3 11">Belongs to the long-chain O-acyltransferase family.</text>
</comment>
<dbReference type="InterPro" id="IPR009721">
    <property type="entry name" value="O-acyltransferase_WSD1_C"/>
</dbReference>
<dbReference type="UniPathway" id="UPA00282"/>
<dbReference type="Pfam" id="PF06974">
    <property type="entry name" value="WS_DGAT_C"/>
    <property type="match status" value="1"/>
</dbReference>
<dbReference type="GO" id="GO:0051701">
    <property type="term" value="P:biological process involved in interaction with host"/>
    <property type="evidence" value="ECO:0007669"/>
    <property type="project" value="TreeGrafter"/>
</dbReference>
<evidence type="ECO:0000256" key="4">
    <source>
        <dbReference type="ARBA" id="ARBA00013244"/>
    </source>
</evidence>
<comment type="pathway">
    <text evidence="1 11">Glycerolipid metabolism; triacylglycerol biosynthesis.</text>
</comment>
<dbReference type="Pfam" id="PF03007">
    <property type="entry name" value="WS_DGAT_cat"/>
    <property type="match status" value="1"/>
</dbReference>
<dbReference type="GO" id="GO:0006071">
    <property type="term" value="P:glycerol metabolic process"/>
    <property type="evidence" value="ECO:0007669"/>
    <property type="project" value="UniProtKB-KW"/>
</dbReference>
<evidence type="ECO:0000256" key="5">
    <source>
        <dbReference type="ARBA" id="ARBA00022516"/>
    </source>
</evidence>
<keyword evidence="5 11" id="KW-0444">Lipid biosynthesis</keyword>
<evidence type="ECO:0000256" key="2">
    <source>
        <dbReference type="ARBA" id="ARBA00005189"/>
    </source>
</evidence>
<dbReference type="InterPro" id="IPR004255">
    <property type="entry name" value="O-acyltransferase_WSD1_N"/>
</dbReference>
<feature type="compositionally biased region" description="Basic and acidic residues" evidence="12">
    <location>
        <begin position="259"/>
        <end position="268"/>
    </location>
</feature>
<dbReference type="PANTHER" id="PTHR31650">
    <property type="entry name" value="O-ACYLTRANSFERASE (WSD1-LIKE) FAMILY PROTEIN"/>
    <property type="match status" value="1"/>
</dbReference>
<comment type="caution">
    <text evidence="15">The sequence shown here is derived from an EMBL/GenBank/DDBJ whole genome shotgun (WGS) entry which is preliminary data.</text>
</comment>
<dbReference type="GO" id="GO:0019432">
    <property type="term" value="P:triglyceride biosynthetic process"/>
    <property type="evidence" value="ECO:0007669"/>
    <property type="project" value="UniProtKB-UniPathway"/>
</dbReference>
<dbReference type="AlphaFoldDB" id="A0A2U1F720"/>
<keyword evidence="6 11" id="KW-0808">Transferase</keyword>
<organism evidence="15 16">
    <name type="scientific">Actinomycetospora cinnamomea</name>
    <dbReference type="NCBI Taxonomy" id="663609"/>
    <lineage>
        <taxon>Bacteria</taxon>
        <taxon>Bacillati</taxon>
        <taxon>Actinomycetota</taxon>
        <taxon>Actinomycetes</taxon>
        <taxon>Pseudonocardiales</taxon>
        <taxon>Pseudonocardiaceae</taxon>
        <taxon>Actinomycetospora</taxon>
    </lineage>
</organism>
<keyword evidence="7 11" id="KW-0319">Glycerol metabolism</keyword>
<dbReference type="GO" id="GO:0005886">
    <property type="term" value="C:plasma membrane"/>
    <property type="evidence" value="ECO:0007669"/>
    <property type="project" value="TreeGrafter"/>
</dbReference>
<dbReference type="SUPFAM" id="SSF52777">
    <property type="entry name" value="CoA-dependent acyltransferases"/>
    <property type="match status" value="1"/>
</dbReference>
<dbReference type="EMBL" id="QEKW01000011">
    <property type="protein sequence ID" value="PVZ07760.1"/>
    <property type="molecule type" value="Genomic_DNA"/>
</dbReference>
<dbReference type="NCBIfam" id="TIGR02946">
    <property type="entry name" value="acyl_WS_DGAT"/>
    <property type="match status" value="1"/>
</dbReference>
<name>A0A2U1F720_9PSEU</name>
<dbReference type="PANTHER" id="PTHR31650:SF1">
    <property type="entry name" value="WAX ESTER SYNTHASE_DIACYLGLYCEROL ACYLTRANSFERASE 4-RELATED"/>
    <property type="match status" value="1"/>
</dbReference>
<dbReference type="OrthoDB" id="9810950at2"/>
<reference evidence="15 16" key="1">
    <citation type="submission" date="2018-04" db="EMBL/GenBank/DDBJ databases">
        <title>Genomic Encyclopedia of Type Strains, Phase IV (KMG-IV): sequencing the most valuable type-strain genomes for metagenomic binning, comparative biology and taxonomic classification.</title>
        <authorList>
            <person name="Goeker M."/>
        </authorList>
    </citation>
    <scope>NUCLEOTIDE SEQUENCE [LARGE SCALE GENOMIC DNA]</scope>
    <source>
        <strain evidence="15 16">DSM 45771</strain>
    </source>
</reference>
<feature type="domain" description="O-acyltransferase WSD1-like N-terminal" evidence="13">
    <location>
        <begin position="21"/>
        <end position="316"/>
    </location>
</feature>
<accession>A0A2U1F720</accession>
<dbReference type="EC" id="2.3.1.20" evidence="4 11"/>
<gene>
    <name evidence="15" type="ORF">C8D89_111131</name>
</gene>
<dbReference type="GO" id="GO:0001666">
    <property type="term" value="P:response to hypoxia"/>
    <property type="evidence" value="ECO:0007669"/>
    <property type="project" value="TreeGrafter"/>
</dbReference>
<comment type="catalytic activity">
    <reaction evidence="10 11">
        <text>an acyl-CoA + a 1,2-diacyl-sn-glycerol = a triacyl-sn-glycerol + CoA</text>
        <dbReference type="Rhea" id="RHEA:10868"/>
        <dbReference type="ChEBI" id="CHEBI:17815"/>
        <dbReference type="ChEBI" id="CHEBI:57287"/>
        <dbReference type="ChEBI" id="CHEBI:58342"/>
        <dbReference type="ChEBI" id="CHEBI:64615"/>
        <dbReference type="EC" id="2.3.1.20"/>
    </reaction>
</comment>
<evidence type="ECO:0000313" key="15">
    <source>
        <dbReference type="EMBL" id="PVZ07760.1"/>
    </source>
</evidence>
<comment type="pathway">
    <text evidence="2">Lipid metabolism.</text>
</comment>
<evidence type="ECO:0000256" key="3">
    <source>
        <dbReference type="ARBA" id="ARBA00009587"/>
    </source>
</evidence>
<feature type="compositionally biased region" description="Pro residues" evidence="12">
    <location>
        <begin position="270"/>
        <end position="279"/>
    </location>
</feature>